<dbReference type="Pfam" id="PF03993">
    <property type="entry name" value="DUF349"/>
    <property type="match status" value="2"/>
</dbReference>
<accession>A0ABW4XG37</accession>
<sequence length="925" mass="106768">MIFKNLFRPAWKHSDHEKRQAAISTLQLENQQHRTILRELAFNDGHRQVRRTALERLDDLSLWWLAAGEERDDGLKKSALQHVTDLITSSELKDASEVQSFVNDCKDKKFLESVWRQLSEAALRKSALSRIDKSRCYIDAAEHETDEALALWAAEQVDDEKQMRRLGKKAAQLSVRQYFEDKLKALKEAKEKPALLNEQARLNLAQLQGIIEKLLEPQAESHPELGQKANELLSRWSELSKELSQLELLQAWQQKFDSLNERLSVRLQELEALWSAQLAEQEKAIEQKENKALLDGGLDALAGDIKAIYTLIEEQQEYDLEPFNEVLTHLKQSIAEATLREDDWMALNKRSQQLEERLLQLAQLPEQISKASGIADQLVELSESADDFVSQFNTMRKAWQHLSELPLPKELKQRAESRLKALGKAKNEQLNAQKSAEADLDKQLWRAERHQRAGRLKVAVREFHRLQPIFNKLSDKARRRFDKRYQSLAKVEQELLEWHQLVAAPKATVLLEEIQQLAEKPLEDPKAQAEAVKDARKRWQTLELDRNDENWAPLADQFDELSEKAFETCRQFYGEQQKVREENLAARELLIKEMSDLLAKQQTEPMLLNQLESAYRQIANKWRRSGEIDFAKRKEVQSQYAKVSRQVSDILKKLYAENEARKQSLLKQAESLDLNELETASESFDDLMKQWRDAGYAGANEKALWQRFQAIGQQLREQKYASRNEQRAQWQAEADKYKAAMNSFSERVAAADTEVAIHDAIAKVQAETAEVGELANRERRQLETELDKLLTDAENKLVSFQKKAVKDNYQKLIEAISGDDQTLLEALPERWQRSLKTWQQEASDKTADSETRNRLMIEAELLAGLDSPGNNEALRQQLRLTLLQDRMNGGESRSVENLFWQWLEAGAVTADDKDALKRFEKALTA</sequence>
<dbReference type="EMBL" id="JBHUHT010000003">
    <property type="protein sequence ID" value="MFD2094446.1"/>
    <property type="molecule type" value="Genomic_DNA"/>
</dbReference>
<dbReference type="RefSeq" id="WP_345337717.1">
    <property type="nucleotide sequence ID" value="NZ_BAABLI010000003.1"/>
</dbReference>
<dbReference type="InterPro" id="IPR007139">
    <property type="entry name" value="DUF349"/>
</dbReference>
<evidence type="ECO:0000313" key="2">
    <source>
        <dbReference type="Proteomes" id="UP001597380"/>
    </source>
</evidence>
<proteinExistence type="predicted"/>
<name>A0ABW4XG37_9GAMM</name>
<reference evidence="2" key="1">
    <citation type="journal article" date="2019" name="Int. J. Syst. Evol. Microbiol.">
        <title>The Global Catalogue of Microorganisms (GCM) 10K type strain sequencing project: providing services to taxonomists for standard genome sequencing and annotation.</title>
        <authorList>
            <consortium name="The Broad Institute Genomics Platform"/>
            <consortium name="The Broad Institute Genome Sequencing Center for Infectious Disease"/>
            <person name="Wu L."/>
            <person name="Ma J."/>
        </authorList>
    </citation>
    <scope>NUCLEOTIDE SEQUENCE [LARGE SCALE GENOMIC DNA]</scope>
    <source>
        <strain evidence="2">CGMCC 1.10992</strain>
    </source>
</reference>
<comment type="caution">
    <text evidence="1">The sequence shown here is derived from an EMBL/GenBank/DDBJ whole genome shotgun (WGS) entry which is preliminary data.</text>
</comment>
<gene>
    <name evidence="1" type="ORF">ACFSJ3_00475</name>
</gene>
<keyword evidence="2" id="KW-1185">Reference proteome</keyword>
<evidence type="ECO:0000313" key="1">
    <source>
        <dbReference type="EMBL" id="MFD2094446.1"/>
    </source>
</evidence>
<dbReference type="Proteomes" id="UP001597380">
    <property type="component" value="Unassembled WGS sequence"/>
</dbReference>
<protein>
    <submittedName>
        <fullName evidence="1">DUF349 domain-containing protein</fullName>
    </submittedName>
</protein>
<organism evidence="1 2">
    <name type="scientific">Corallincola platygyrae</name>
    <dbReference type="NCBI Taxonomy" id="1193278"/>
    <lineage>
        <taxon>Bacteria</taxon>
        <taxon>Pseudomonadati</taxon>
        <taxon>Pseudomonadota</taxon>
        <taxon>Gammaproteobacteria</taxon>
        <taxon>Alteromonadales</taxon>
        <taxon>Psychromonadaceae</taxon>
        <taxon>Corallincola</taxon>
    </lineage>
</organism>